<sequence>MLEWSRGEIKRNDQSWPGRREMEKKKGLRISMDARSDFGNGSTKAFERKAGNKVFGGLVTGLSGIRGLNMGRSKKVKIGESSSACTPIDEDYVPPMDVEEQPREISQVGASSSRAEATSSKGRKKLGSDSVPVMLGVPDTPLLKGLGGHILAIFRTQEVLEILYHGLEVLVEAYPMLYQRASASLKDSLGRTPLGPFLTIPWIQSDRRLVAALCETWLLAFSPETVTVDSVWEAGKVKLSWLAGLLEDTDIVAINLNSLIFTIVLRIFLLYVLGSCFFMTDHSCVETSLLSLMDPIDRFDTFDWGGAIYANILAGLHRVSLMEGRSVRFFYHFLEVTLRPYSDLGDLIMLSCRGARCFMGRRVAFSYLGICEYFLGEWFLHQSDGEFWIPLAPPSEMTPVLAHDAFMEQLCMAGIAIHHLVGEVLDHSFYLSWLWSVSISPIMRPFSTRPVATEVRGKLVEKYFQMRLLLSILEEDTQGLTEEIARLIGWFATFENPLVTLEAVPPYQCRPHLDMSFDFEAGPTQVKYSVNKTMRRTSGCLSALWYPKAGATARAVAGLKQNSSCPKALKLGSKVLSTHPDAMEPSIRGNDDSAFAFQTLPNLENHRLYNQKVKRWLDSLDSSEQEAFQKLKLDYFSPRNSSWISTPSFVGLPGSWPQYRFHALALAVVGHVLFPLSFNFIDMQIWLLEHLKFYNPLATPAFMRWDLIKSHCAFSEIPPILDSPEMWYDQLVLLAPKMLVWKCSWLHVVEILSGTFGKHHIIPIGLRGSNHYLPNLKSRAKNTFGDDQDSLATIEYIRWLGVCYPPYVSPSQPCTGDKRKEPINVMLIEDQPLYKELEEKVTSLLAENAGLKTEVSKMGSEAVAYQDRIKDLKAQIGVLETVNEEF</sequence>
<evidence type="ECO:0000313" key="3">
    <source>
        <dbReference type="Proteomes" id="UP000655225"/>
    </source>
</evidence>
<name>A0A834Z6A4_TETSI</name>
<evidence type="ECO:0000256" key="1">
    <source>
        <dbReference type="SAM" id="MobiDB-lite"/>
    </source>
</evidence>
<protein>
    <recommendedName>
        <fullName evidence="4">Aminotransferase-like plant mobile domain-containing protein</fullName>
    </recommendedName>
</protein>
<feature type="region of interest" description="Disordered" evidence="1">
    <location>
        <begin position="99"/>
        <end position="127"/>
    </location>
</feature>
<accession>A0A834Z6A4</accession>
<feature type="compositionally biased region" description="Polar residues" evidence="1">
    <location>
        <begin position="108"/>
        <end position="120"/>
    </location>
</feature>
<dbReference type="Proteomes" id="UP000655225">
    <property type="component" value="Unassembled WGS sequence"/>
</dbReference>
<reference evidence="2 3" key="1">
    <citation type="submission" date="2020-04" db="EMBL/GenBank/DDBJ databases">
        <title>Plant Genome Project.</title>
        <authorList>
            <person name="Zhang R.-G."/>
        </authorList>
    </citation>
    <scope>NUCLEOTIDE SEQUENCE [LARGE SCALE GENOMIC DNA]</scope>
    <source>
        <strain evidence="2">YNK0</strain>
        <tissue evidence="2">Leaf</tissue>
    </source>
</reference>
<keyword evidence="3" id="KW-1185">Reference proteome</keyword>
<proteinExistence type="predicted"/>
<dbReference type="EMBL" id="JABCRI010000009">
    <property type="protein sequence ID" value="KAF8400140.1"/>
    <property type="molecule type" value="Genomic_DNA"/>
</dbReference>
<comment type="caution">
    <text evidence="2">The sequence shown here is derived from an EMBL/GenBank/DDBJ whole genome shotgun (WGS) entry which is preliminary data.</text>
</comment>
<organism evidence="2 3">
    <name type="scientific">Tetracentron sinense</name>
    <name type="common">Spur-leaf</name>
    <dbReference type="NCBI Taxonomy" id="13715"/>
    <lineage>
        <taxon>Eukaryota</taxon>
        <taxon>Viridiplantae</taxon>
        <taxon>Streptophyta</taxon>
        <taxon>Embryophyta</taxon>
        <taxon>Tracheophyta</taxon>
        <taxon>Spermatophyta</taxon>
        <taxon>Magnoliopsida</taxon>
        <taxon>Trochodendrales</taxon>
        <taxon>Trochodendraceae</taxon>
        <taxon>Tetracentron</taxon>
    </lineage>
</organism>
<dbReference type="AlphaFoldDB" id="A0A834Z6A4"/>
<evidence type="ECO:0008006" key="4">
    <source>
        <dbReference type="Google" id="ProtNLM"/>
    </source>
</evidence>
<gene>
    <name evidence="2" type="ORF">HHK36_013436</name>
</gene>
<evidence type="ECO:0000313" key="2">
    <source>
        <dbReference type="EMBL" id="KAF8400140.1"/>
    </source>
</evidence>
<feature type="region of interest" description="Disordered" evidence="1">
    <location>
        <begin position="1"/>
        <end position="25"/>
    </location>
</feature>